<dbReference type="EMBL" id="CP000245">
    <property type="protein sequence ID" value="AEG91109.1"/>
    <property type="molecule type" value="Genomic_DNA"/>
</dbReference>
<protein>
    <submittedName>
        <fullName evidence="2">Uncharacterized protein</fullName>
    </submittedName>
</protein>
<dbReference type="Proteomes" id="UP000008385">
    <property type="component" value="Chromosome"/>
</dbReference>
<organism evidence="2 3">
    <name type="scientific">Ramlibacter tataouinensis (strain ATCC BAA-407 / DSM 14655 / LMG 21543 / TTB310)</name>
    <dbReference type="NCBI Taxonomy" id="365046"/>
    <lineage>
        <taxon>Bacteria</taxon>
        <taxon>Pseudomonadati</taxon>
        <taxon>Pseudomonadota</taxon>
        <taxon>Betaproteobacteria</taxon>
        <taxon>Burkholderiales</taxon>
        <taxon>Comamonadaceae</taxon>
        <taxon>Ramlibacter</taxon>
    </lineage>
</organism>
<dbReference type="AlphaFoldDB" id="F5Y2D5"/>
<feature type="compositionally biased region" description="Basic and acidic residues" evidence="1">
    <location>
        <begin position="1"/>
        <end position="10"/>
    </location>
</feature>
<keyword evidence="3" id="KW-1185">Reference proteome</keyword>
<dbReference type="KEGG" id="rta:Rta_00490"/>
<reference evidence="3" key="1">
    <citation type="submission" date="2006-01" db="EMBL/GenBank/DDBJ databases">
        <title>Genome of the cyst-dividing bacterium Ramlibacter tataouinensis.</title>
        <authorList>
            <person name="Barakat M."/>
            <person name="Ortet P."/>
            <person name="De Luca G."/>
            <person name="Jourlin-Castelli C."/>
            <person name="Ansaldi M."/>
            <person name="Py B."/>
            <person name="Fichant G."/>
            <person name="Coutinho P."/>
            <person name="Voulhoux R."/>
            <person name="Bastien O."/>
            <person name="Roy S."/>
            <person name="Marechal E."/>
            <person name="Henrissat B."/>
            <person name="Quentin Y."/>
            <person name="Noirot P."/>
            <person name="Filloux A."/>
            <person name="Mejean V."/>
            <person name="DuBow M."/>
            <person name="Barras F."/>
            <person name="Heulin T."/>
        </authorList>
    </citation>
    <scope>NUCLEOTIDE SEQUENCE [LARGE SCALE GENOMIC DNA]</scope>
    <source>
        <strain evidence="3">ATCC BAA-407 / DSM 14655 / LMG 21543 / TTB310</strain>
    </source>
</reference>
<accession>F5Y2D5</accession>
<sequence length="58" mass="6422">MSSQPEEHRSSASPHTPADETVEDGSTPPRVNRNGQGTDSIIAHLREQEEQRKPLSDQ</sequence>
<dbReference type="HOGENOM" id="CLU_2976129_0_0_4"/>
<feature type="compositionally biased region" description="Basic and acidic residues" evidence="1">
    <location>
        <begin position="44"/>
        <end position="58"/>
    </location>
</feature>
<name>F5Y2D5_RAMTT</name>
<dbReference type="RefSeq" id="WP_013899342.1">
    <property type="nucleotide sequence ID" value="NC_015677.1"/>
</dbReference>
<feature type="region of interest" description="Disordered" evidence="1">
    <location>
        <begin position="1"/>
        <end position="58"/>
    </location>
</feature>
<evidence type="ECO:0000313" key="3">
    <source>
        <dbReference type="Proteomes" id="UP000008385"/>
    </source>
</evidence>
<gene>
    <name evidence="2" type="ordered locus">Rta_00490</name>
</gene>
<evidence type="ECO:0000313" key="2">
    <source>
        <dbReference type="EMBL" id="AEG91109.1"/>
    </source>
</evidence>
<reference evidence="2 3" key="2">
    <citation type="journal article" date="2011" name="PLoS ONE">
        <title>The Cyst-Dividing Bacterium Ramlibacter tataouinensis TTB310 Genome Reveals a Well-Stocked Toolbox for Adaptation to a Desert Environment.</title>
        <authorList>
            <person name="De Luca G."/>
            <person name="Barakat M."/>
            <person name="Ortet P."/>
            <person name="Fochesato S."/>
            <person name="Jourlin-Castelli C."/>
            <person name="Ansaldi M."/>
            <person name="Py B."/>
            <person name="Fichant G."/>
            <person name="Coutinho P.M."/>
            <person name="Voulhoux R."/>
            <person name="Bastien O."/>
            <person name="Marechal E."/>
            <person name="Henrissat B."/>
            <person name="Quentin Y."/>
            <person name="Noirot P."/>
            <person name="Filloux A."/>
            <person name="Mejean V."/>
            <person name="Dubow M.S."/>
            <person name="Barras F."/>
            <person name="Barbe V."/>
            <person name="Weissenbach J."/>
            <person name="Mihalcescu I."/>
            <person name="Vermeglio A."/>
            <person name="Achouak W."/>
            <person name="Heulin T."/>
        </authorList>
    </citation>
    <scope>NUCLEOTIDE SEQUENCE [LARGE SCALE GENOMIC DNA]</scope>
    <source>
        <strain evidence="3">ATCC BAA-407 / DSM 14655 / LMG 21543 / TTB310</strain>
    </source>
</reference>
<evidence type="ECO:0000256" key="1">
    <source>
        <dbReference type="SAM" id="MobiDB-lite"/>
    </source>
</evidence>
<proteinExistence type="predicted"/>